<accession>A0ABN1E9H4</accession>
<sequence length="332" mass="34349">MNRITDVPGLLVGNAHDERIRSGVTVFTAEAPFTAIVDIRGASPGTRDTNALNLTSVGFPVDAIVLAGGSLYGLDAVSGVLAHFRSIGRGHAYETGIAPLPIVPGAILFDLTNGGDKEWGDASPYPSLGRTAVERATREFSLGNAGAGYGARAGQYKGGLGSASTVLDDGIVVGALAAVNSVGSPVIPGTDAFWAHPLEQEREFGGRWPNRIGTISLDLPADMKEGPRAGTNTTLVIVATNAPVSRVGLQQIAIQATDGFARAVRPSHTPFDGDLVFAVSTATEPPEHSDPNQTLLLGHIAADTVARAITRGVYKAGTLGTLQSYRSTFGVL</sequence>
<dbReference type="Pfam" id="PF03576">
    <property type="entry name" value="Peptidase_S58"/>
    <property type="match status" value="1"/>
</dbReference>
<dbReference type="Proteomes" id="UP001499951">
    <property type="component" value="Unassembled WGS sequence"/>
</dbReference>
<name>A0ABN1E9H4_9PROT</name>
<evidence type="ECO:0000313" key="3">
    <source>
        <dbReference type="Proteomes" id="UP001499951"/>
    </source>
</evidence>
<dbReference type="SUPFAM" id="SSF56266">
    <property type="entry name" value="DmpA/ArgJ-like"/>
    <property type="match status" value="1"/>
</dbReference>
<keyword evidence="3" id="KW-1185">Reference proteome</keyword>
<dbReference type="InterPro" id="IPR016117">
    <property type="entry name" value="ArgJ-like_dom_sf"/>
</dbReference>
<comment type="caution">
    <text evidence="2">The sequence shown here is derived from an EMBL/GenBank/DDBJ whole genome shotgun (WGS) entry which is preliminary data.</text>
</comment>
<dbReference type="InterPro" id="IPR005321">
    <property type="entry name" value="Peptidase_S58_DmpA"/>
</dbReference>
<reference evidence="2 3" key="1">
    <citation type="journal article" date="2019" name="Int. J. Syst. Evol. Microbiol.">
        <title>The Global Catalogue of Microorganisms (GCM) 10K type strain sequencing project: providing services to taxonomists for standard genome sequencing and annotation.</title>
        <authorList>
            <consortium name="The Broad Institute Genomics Platform"/>
            <consortium name="The Broad Institute Genome Sequencing Center for Infectious Disease"/>
            <person name="Wu L."/>
            <person name="Ma J."/>
        </authorList>
    </citation>
    <scope>NUCLEOTIDE SEQUENCE [LARGE SCALE GENOMIC DNA]</scope>
    <source>
        <strain evidence="2 3">JCM 15089</strain>
    </source>
</reference>
<organism evidence="2 3">
    <name type="scientific">Rhizomicrobium electricum</name>
    <dbReference type="NCBI Taxonomy" id="480070"/>
    <lineage>
        <taxon>Bacteria</taxon>
        <taxon>Pseudomonadati</taxon>
        <taxon>Pseudomonadota</taxon>
        <taxon>Alphaproteobacteria</taxon>
        <taxon>Micropepsales</taxon>
        <taxon>Micropepsaceae</taxon>
        <taxon>Rhizomicrobium</taxon>
    </lineage>
</organism>
<dbReference type="Gene3D" id="3.60.70.12">
    <property type="entry name" value="L-amino peptidase D-ALA esterase/amidase"/>
    <property type="match status" value="1"/>
</dbReference>
<dbReference type="PANTHER" id="PTHR36512:SF3">
    <property type="entry name" value="BLR5678 PROTEIN"/>
    <property type="match status" value="1"/>
</dbReference>
<proteinExistence type="inferred from homology"/>
<dbReference type="PANTHER" id="PTHR36512">
    <property type="entry name" value="D-AMINOPEPTIDASE"/>
    <property type="match status" value="1"/>
</dbReference>
<protein>
    <submittedName>
        <fullName evidence="2">P1 family peptidase</fullName>
    </submittedName>
</protein>
<comment type="similarity">
    <text evidence="1">Belongs to the peptidase S58 family.</text>
</comment>
<dbReference type="EMBL" id="BAAADD010000002">
    <property type="protein sequence ID" value="GAA0561821.1"/>
    <property type="molecule type" value="Genomic_DNA"/>
</dbReference>
<dbReference type="CDD" id="cd02252">
    <property type="entry name" value="nylC_like"/>
    <property type="match status" value="1"/>
</dbReference>
<evidence type="ECO:0000313" key="2">
    <source>
        <dbReference type="EMBL" id="GAA0561821.1"/>
    </source>
</evidence>
<gene>
    <name evidence="2" type="ORF">GCM10008942_07830</name>
</gene>
<evidence type="ECO:0000256" key="1">
    <source>
        <dbReference type="ARBA" id="ARBA00007068"/>
    </source>
</evidence>